<evidence type="ECO:0000256" key="5">
    <source>
        <dbReference type="ARBA" id="ARBA00022741"/>
    </source>
</evidence>
<dbReference type="InterPro" id="IPR044746">
    <property type="entry name" value="ABCC_6TM_D1"/>
</dbReference>
<feature type="domain" description="ABC transporter" evidence="11">
    <location>
        <begin position="558"/>
        <end position="781"/>
    </location>
</feature>
<dbReference type="CDD" id="cd03250">
    <property type="entry name" value="ABCC_MRP_domain1"/>
    <property type="match status" value="1"/>
</dbReference>
<feature type="compositionally biased region" description="Basic and acidic residues" evidence="9">
    <location>
        <begin position="91"/>
        <end position="116"/>
    </location>
</feature>
<dbReference type="PROSITE" id="PS00211">
    <property type="entry name" value="ABC_TRANSPORTER_1"/>
    <property type="match status" value="1"/>
</dbReference>
<dbReference type="GO" id="GO:0140359">
    <property type="term" value="F:ABC-type transporter activity"/>
    <property type="evidence" value="ECO:0007669"/>
    <property type="project" value="InterPro"/>
</dbReference>
<dbReference type="InterPro" id="IPR017871">
    <property type="entry name" value="ABC_transporter-like_CS"/>
</dbReference>
<feature type="transmembrane region" description="Helical" evidence="10">
    <location>
        <begin position="463"/>
        <end position="489"/>
    </location>
</feature>
<accession>A0A1V9X8Y2</accession>
<evidence type="ECO:0000256" key="2">
    <source>
        <dbReference type="ARBA" id="ARBA00022448"/>
    </source>
</evidence>
<dbReference type="GO" id="GO:0005774">
    <property type="term" value="C:vacuolar membrane"/>
    <property type="evidence" value="ECO:0007669"/>
    <property type="project" value="UniProtKB-SubCell"/>
</dbReference>
<dbReference type="InterPro" id="IPR036640">
    <property type="entry name" value="ABC1_TM_sf"/>
</dbReference>
<keyword evidence="14" id="KW-1185">Reference proteome</keyword>
<dbReference type="STRING" id="418985.A0A1V9X8Y2"/>
<dbReference type="Pfam" id="PF00005">
    <property type="entry name" value="ABC_tran"/>
    <property type="match status" value="1"/>
</dbReference>
<keyword evidence="5" id="KW-0547">Nucleotide-binding</keyword>
<evidence type="ECO:0000256" key="1">
    <source>
        <dbReference type="ARBA" id="ARBA00004128"/>
    </source>
</evidence>
<keyword evidence="6" id="KW-0067">ATP-binding</keyword>
<dbReference type="AlphaFoldDB" id="A0A1V9X8Y2"/>
<evidence type="ECO:0000256" key="9">
    <source>
        <dbReference type="SAM" id="MobiDB-lite"/>
    </source>
</evidence>
<evidence type="ECO:0000256" key="7">
    <source>
        <dbReference type="ARBA" id="ARBA00022989"/>
    </source>
</evidence>
<comment type="subcellular location">
    <subcellularLocation>
        <location evidence="1">Vacuole membrane</location>
        <topology evidence="1">Multi-pass membrane protein</topology>
    </subcellularLocation>
</comment>
<evidence type="ECO:0000259" key="11">
    <source>
        <dbReference type="PROSITE" id="PS50893"/>
    </source>
</evidence>
<evidence type="ECO:0000256" key="4">
    <source>
        <dbReference type="ARBA" id="ARBA00022737"/>
    </source>
</evidence>
<reference evidence="13 14" key="1">
    <citation type="journal article" date="2017" name="Gigascience">
        <title>Draft genome of the honey bee ectoparasitic mite, Tropilaelaps mercedesae, is shaped by the parasitic life history.</title>
        <authorList>
            <person name="Dong X."/>
            <person name="Armstrong S.D."/>
            <person name="Xia D."/>
            <person name="Makepeace B.L."/>
            <person name="Darby A.C."/>
            <person name="Kadowaki T."/>
        </authorList>
    </citation>
    <scope>NUCLEOTIDE SEQUENCE [LARGE SCALE GENOMIC DNA]</scope>
    <source>
        <strain evidence="13">Wuxi-XJTLU</strain>
    </source>
</reference>
<dbReference type="SMART" id="SM00382">
    <property type="entry name" value="AAA"/>
    <property type="match status" value="1"/>
</dbReference>
<feature type="transmembrane region" description="Helical" evidence="10">
    <location>
        <begin position="495"/>
        <end position="514"/>
    </location>
</feature>
<evidence type="ECO:0000256" key="10">
    <source>
        <dbReference type="SAM" id="Phobius"/>
    </source>
</evidence>
<dbReference type="PROSITE" id="PS50893">
    <property type="entry name" value="ABC_TRANSPORTER_2"/>
    <property type="match status" value="1"/>
</dbReference>
<organism evidence="13 14">
    <name type="scientific">Tropilaelaps mercedesae</name>
    <dbReference type="NCBI Taxonomy" id="418985"/>
    <lineage>
        <taxon>Eukaryota</taxon>
        <taxon>Metazoa</taxon>
        <taxon>Ecdysozoa</taxon>
        <taxon>Arthropoda</taxon>
        <taxon>Chelicerata</taxon>
        <taxon>Arachnida</taxon>
        <taxon>Acari</taxon>
        <taxon>Parasitiformes</taxon>
        <taxon>Mesostigmata</taxon>
        <taxon>Gamasina</taxon>
        <taxon>Dermanyssoidea</taxon>
        <taxon>Laelapidae</taxon>
        <taxon>Tropilaelaps</taxon>
    </lineage>
</organism>
<sequence>MDKNQSSSSDGTAVSTSKVKEGSSHTDPSPPQKPLAELSVSSIPSDPKPLAEQDKSSTSLKGQTKGSEEGKVIIESSKSTPTTLSDSGEMTPEKSKKIEISKASESSKSKDRRDSSDSGEEQSGTSRLKGKGQEMKGKAKKRFVAKKTESKKPVTEEKKEKVETVLELDLEFPEEARIPLTIKHPNIIEYTMFANFDSFMCACYKGELRLHHLLPMDKMFSAKTCYDQLVAASDFAEPVTTVCLESAALKPDALWKELLFAFHRFIIHILLIQIGLVITFTAPIYIVRNLILSVMRPPPTPAAYYWCIGLFVSSLCYSILVNHLHYRMFCGGLQQRAALLTALYRKCLTVNTNARRRFTTGDILNFASVDILQLFQFTQVCGNMVGIPTRMLIGFCITFNLLGPAVIGMFCALLVLMPLSIYIVIKLDCVNIIKLFGWEIAFSKKIDVFRDSESHILKKFIMLELVGNVVWNSSPFLIVIATFGVLMFWDAKYQLTADVTFAILMLVGTLRAYLTQLPTVISRFVQARVALKRIESFLHCDDMLENVDHLLEDDGLMIDIRNASFSWGKSIVLKNINLQIKRGELVAVLGPVGSGKSSLMSAILDEMNVHSGKIAVRDAKIAYVPQEAWLQEGSIRQNILFQYGLDKRRYSKVITKCCLEPDLKMFKLGDSSEVGERGMLLSGGQKQRVSIARAVYSQAELNLFDDPLSALDSAVAEKVFRGVISNSGMLKGTTRLLATHNTALLPYCDRIIVLEAGAIMHIGSFEDLKTKLDLRKVCRTETTELTDIQSTRVLSFLQIAASDAKATNTSNDKRLRAEDAANATGIVGNNNSCVL</sequence>
<dbReference type="OrthoDB" id="6500128at2759"/>
<proteinExistence type="predicted"/>
<evidence type="ECO:0000259" key="12">
    <source>
        <dbReference type="PROSITE" id="PS50929"/>
    </source>
</evidence>
<dbReference type="InterPro" id="IPR003439">
    <property type="entry name" value="ABC_transporter-like_ATP-bd"/>
</dbReference>
<dbReference type="InterPro" id="IPR027417">
    <property type="entry name" value="P-loop_NTPase"/>
</dbReference>
<keyword evidence="2" id="KW-0813">Transport</keyword>
<name>A0A1V9X8Y2_9ACAR</name>
<dbReference type="SUPFAM" id="SSF52540">
    <property type="entry name" value="P-loop containing nucleoside triphosphate hydrolases"/>
    <property type="match status" value="1"/>
</dbReference>
<protein>
    <submittedName>
        <fullName evidence="13">Multidrug resistance-associated protein 1-like</fullName>
    </submittedName>
</protein>
<dbReference type="PROSITE" id="PS50929">
    <property type="entry name" value="ABC_TM1F"/>
    <property type="match status" value="1"/>
</dbReference>
<dbReference type="InterPro" id="IPR050173">
    <property type="entry name" value="ABC_transporter_C-like"/>
</dbReference>
<dbReference type="CDD" id="cd18579">
    <property type="entry name" value="ABC_6TM_ABCC_D1"/>
    <property type="match status" value="1"/>
</dbReference>
<dbReference type="PANTHER" id="PTHR24223">
    <property type="entry name" value="ATP-BINDING CASSETTE SUB-FAMILY C"/>
    <property type="match status" value="1"/>
</dbReference>
<dbReference type="EMBL" id="MNPL01019160">
    <property type="protein sequence ID" value="OQR69980.1"/>
    <property type="molecule type" value="Genomic_DNA"/>
</dbReference>
<dbReference type="Gene3D" id="1.20.1560.10">
    <property type="entry name" value="ABC transporter type 1, transmembrane domain"/>
    <property type="match status" value="1"/>
</dbReference>
<dbReference type="GO" id="GO:0016887">
    <property type="term" value="F:ATP hydrolysis activity"/>
    <property type="evidence" value="ECO:0007669"/>
    <property type="project" value="InterPro"/>
</dbReference>
<dbReference type="InterPro" id="IPR011527">
    <property type="entry name" value="ABC1_TM_dom"/>
</dbReference>
<comment type="caution">
    <text evidence="13">The sequence shown here is derived from an EMBL/GenBank/DDBJ whole genome shotgun (WGS) entry which is preliminary data.</text>
</comment>
<feature type="transmembrane region" description="Helical" evidence="10">
    <location>
        <begin position="265"/>
        <end position="287"/>
    </location>
</feature>
<keyword evidence="7 10" id="KW-1133">Transmembrane helix</keyword>
<dbReference type="Gene3D" id="3.40.50.300">
    <property type="entry name" value="P-loop containing nucleotide triphosphate hydrolases"/>
    <property type="match status" value="1"/>
</dbReference>
<keyword evidence="4" id="KW-0677">Repeat</keyword>
<dbReference type="GO" id="GO:0005524">
    <property type="term" value="F:ATP binding"/>
    <property type="evidence" value="ECO:0007669"/>
    <property type="project" value="UniProtKB-KW"/>
</dbReference>
<evidence type="ECO:0000313" key="14">
    <source>
        <dbReference type="Proteomes" id="UP000192247"/>
    </source>
</evidence>
<feature type="compositionally biased region" description="Low complexity" evidence="9">
    <location>
        <begin position="1"/>
        <end position="17"/>
    </location>
</feature>
<feature type="domain" description="ABC transmembrane type-1" evidence="12">
    <location>
        <begin position="269"/>
        <end position="526"/>
    </location>
</feature>
<dbReference type="FunFam" id="3.40.50.300:FF:000997">
    <property type="entry name" value="Multidrug resistance-associated protein 1"/>
    <property type="match status" value="1"/>
</dbReference>
<dbReference type="InterPro" id="IPR003593">
    <property type="entry name" value="AAA+_ATPase"/>
</dbReference>
<feature type="compositionally biased region" description="Polar residues" evidence="9">
    <location>
        <begin position="56"/>
        <end position="65"/>
    </location>
</feature>
<dbReference type="PANTHER" id="PTHR24223:SF443">
    <property type="entry name" value="MULTIDRUG-RESISTANCE LIKE PROTEIN 1, ISOFORM I"/>
    <property type="match status" value="1"/>
</dbReference>
<feature type="region of interest" description="Disordered" evidence="9">
    <location>
        <begin position="1"/>
        <end position="157"/>
    </location>
</feature>
<gene>
    <name evidence="13" type="ORF">BIW11_04250</name>
</gene>
<keyword evidence="3 10" id="KW-0812">Transmembrane</keyword>
<evidence type="ECO:0000313" key="13">
    <source>
        <dbReference type="EMBL" id="OQR69980.1"/>
    </source>
</evidence>
<feature type="transmembrane region" description="Helical" evidence="10">
    <location>
        <begin position="302"/>
        <end position="320"/>
    </location>
</feature>
<keyword evidence="8 10" id="KW-0472">Membrane</keyword>
<dbReference type="Proteomes" id="UP000192247">
    <property type="component" value="Unassembled WGS sequence"/>
</dbReference>
<evidence type="ECO:0000256" key="6">
    <source>
        <dbReference type="ARBA" id="ARBA00022840"/>
    </source>
</evidence>
<feature type="transmembrane region" description="Helical" evidence="10">
    <location>
        <begin position="392"/>
        <end position="415"/>
    </location>
</feature>
<dbReference type="InParanoid" id="A0A1V9X8Y2"/>
<dbReference type="SUPFAM" id="SSF90123">
    <property type="entry name" value="ABC transporter transmembrane region"/>
    <property type="match status" value="1"/>
</dbReference>
<feature type="compositionally biased region" description="Polar residues" evidence="9">
    <location>
        <begin position="76"/>
        <end position="88"/>
    </location>
</feature>
<evidence type="ECO:0000256" key="3">
    <source>
        <dbReference type="ARBA" id="ARBA00022692"/>
    </source>
</evidence>
<feature type="compositionally biased region" description="Basic and acidic residues" evidence="9">
    <location>
        <begin position="146"/>
        <end position="157"/>
    </location>
</feature>
<evidence type="ECO:0000256" key="8">
    <source>
        <dbReference type="ARBA" id="ARBA00023136"/>
    </source>
</evidence>